<gene>
    <name evidence="1" type="ORF">MCOR_25532</name>
</gene>
<keyword evidence="2" id="KW-1185">Reference proteome</keyword>
<proteinExistence type="predicted"/>
<sequence>MCVNGKVNTVDDIWVFLRLLSRDIIDFPVHNQGTGQTVPFWTGFNCLLSKNSTDVAVVTYPPIIDAKPTDMSTVFTAMKKCLDMSNEAGQAHAIQTFDQQLYAIAQQVKWSRPDIFESHILRLGGFHTLSCFITSLGKLWADGGFSRFVG</sequence>
<dbReference type="EMBL" id="CACVKT020004524">
    <property type="protein sequence ID" value="CAC5390433.1"/>
    <property type="molecule type" value="Genomic_DNA"/>
</dbReference>
<dbReference type="PANTHER" id="PTHR46704:SF9">
    <property type="entry name" value="BHLH DOMAIN-CONTAINING PROTEIN"/>
    <property type="match status" value="1"/>
</dbReference>
<dbReference type="AlphaFoldDB" id="A0A6J8C2N1"/>
<dbReference type="Proteomes" id="UP000507470">
    <property type="component" value="Unassembled WGS sequence"/>
</dbReference>
<protein>
    <submittedName>
        <fullName evidence="1">Uncharacterized protein</fullName>
    </submittedName>
</protein>
<reference evidence="1 2" key="1">
    <citation type="submission" date="2020-06" db="EMBL/GenBank/DDBJ databases">
        <authorList>
            <person name="Li R."/>
            <person name="Bekaert M."/>
        </authorList>
    </citation>
    <scope>NUCLEOTIDE SEQUENCE [LARGE SCALE GENOMIC DNA]</scope>
    <source>
        <strain evidence="2">wild</strain>
    </source>
</reference>
<evidence type="ECO:0000313" key="2">
    <source>
        <dbReference type="Proteomes" id="UP000507470"/>
    </source>
</evidence>
<evidence type="ECO:0000313" key="1">
    <source>
        <dbReference type="EMBL" id="CAC5390433.1"/>
    </source>
</evidence>
<name>A0A6J8C2N1_MYTCO</name>
<organism evidence="1 2">
    <name type="scientific">Mytilus coruscus</name>
    <name type="common">Sea mussel</name>
    <dbReference type="NCBI Taxonomy" id="42192"/>
    <lineage>
        <taxon>Eukaryota</taxon>
        <taxon>Metazoa</taxon>
        <taxon>Spiralia</taxon>
        <taxon>Lophotrochozoa</taxon>
        <taxon>Mollusca</taxon>
        <taxon>Bivalvia</taxon>
        <taxon>Autobranchia</taxon>
        <taxon>Pteriomorphia</taxon>
        <taxon>Mytilida</taxon>
        <taxon>Mytiloidea</taxon>
        <taxon>Mytilidae</taxon>
        <taxon>Mytilinae</taxon>
        <taxon>Mytilus</taxon>
    </lineage>
</organism>
<dbReference type="OrthoDB" id="5989055at2759"/>
<accession>A0A6J8C2N1</accession>
<dbReference type="PANTHER" id="PTHR46704">
    <property type="entry name" value="CXC DOMAIN-CONTAINING PROTEIN-RELATED"/>
    <property type="match status" value="1"/>
</dbReference>